<name>A0A0B2WR09_METAS</name>
<keyword evidence="1" id="KW-0030">Aminoacyl-tRNA synthetase</keyword>
<dbReference type="STRING" id="1081103.A0A0B2WR09"/>
<proteinExistence type="predicted"/>
<dbReference type="AlphaFoldDB" id="A0A0B2WR09"/>
<evidence type="ECO:0000313" key="2">
    <source>
        <dbReference type="Proteomes" id="UP000030816"/>
    </source>
</evidence>
<sequence>MSPNRWELPRRSFPPTRPGYLTWRTKHKSQAALGVSALLSSTAFPPTPKPKVLEDVACLVFLDDQLDDFEAKSDMDEDKAVGILRKKWGRMTDDGKKLASGMDLSERARVLIAKALEAS</sequence>
<dbReference type="RefSeq" id="XP_040676476.1">
    <property type="nucleotide sequence ID" value="XM_040825485.1"/>
</dbReference>
<gene>
    <name evidence="1" type="ORF">MAM_06687</name>
</gene>
<reference evidence="1 2" key="1">
    <citation type="journal article" date="2014" name="Proc. Natl. Acad. Sci. U.S.A.">
        <title>Trajectory and genomic determinants of fungal-pathogen speciation and host adaptation.</title>
        <authorList>
            <person name="Hu X."/>
            <person name="Xiao G."/>
            <person name="Zheng P."/>
            <person name="Shang Y."/>
            <person name="Su Y."/>
            <person name="Zhang X."/>
            <person name="Liu X."/>
            <person name="Zhan S."/>
            <person name="St Leger R.J."/>
            <person name="Wang C."/>
        </authorList>
    </citation>
    <scope>NUCLEOTIDE SEQUENCE [LARGE SCALE GENOMIC DNA]</scope>
    <source>
        <strain evidence="1 2">ARSEF 1941</strain>
    </source>
</reference>
<dbReference type="Proteomes" id="UP000030816">
    <property type="component" value="Unassembled WGS sequence"/>
</dbReference>
<accession>A0A0B2WR09</accession>
<protein>
    <submittedName>
        <fullName evidence="1">Glutamyl-tRNA synthetase</fullName>
    </submittedName>
</protein>
<dbReference type="Pfam" id="PF13875">
    <property type="entry name" value="DUF4202"/>
    <property type="match status" value="1"/>
</dbReference>
<dbReference type="PANTHER" id="PTHR41729:SF1">
    <property type="entry name" value="GLUTAMYL-TRNA SYNTHETASE"/>
    <property type="match status" value="1"/>
</dbReference>
<organism evidence="1 2">
    <name type="scientific">Metarhizium album (strain ARSEF 1941)</name>
    <dbReference type="NCBI Taxonomy" id="1081103"/>
    <lineage>
        <taxon>Eukaryota</taxon>
        <taxon>Fungi</taxon>
        <taxon>Dikarya</taxon>
        <taxon>Ascomycota</taxon>
        <taxon>Pezizomycotina</taxon>
        <taxon>Sordariomycetes</taxon>
        <taxon>Hypocreomycetidae</taxon>
        <taxon>Hypocreales</taxon>
        <taxon>Clavicipitaceae</taxon>
        <taxon>Metarhizium</taxon>
    </lineage>
</organism>
<dbReference type="OrthoDB" id="417697at2759"/>
<comment type="caution">
    <text evidence="1">The sequence shown here is derived from an EMBL/GenBank/DDBJ whole genome shotgun (WGS) entry which is preliminary data.</text>
</comment>
<dbReference type="GeneID" id="63741142"/>
<dbReference type="GO" id="GO:0004812">
    <property type="term" value="F:aminoacyl-tRNA ligase activity"/>
    <property type="evidence" value="ECO:0007669"/>
    <property type="project" value="UniProtKB-KW"/>
</dbReference>
<keyword evidence="1" id="KW-0436">Ligase</keyword>
<dbReference type="PANTHER" id="PTHR41729">
    <property type="entry name" value="GLUTAMYL-TRNA SYNTHETASE"/>
    <property type="match status" value="1"/>
</dbReference>
<dbReference type="HOGENOM" id="CLU_1993227_0_0_1"/>
<dbReference type="InterPro" id="IPR025255">
    <property type="entry name" value="DUF4202"/>
</dbReference>
<evidence type="ECO:0000313" key="1">
    <source>
        <dbReference type="EMBL" id="KHN95410.1"/>
    </source>
</evidence>
<keyword evidence="2" id="KW-1185">Reference proteome</keyword>
<dbReference type="EMBL" id="AZHE01000023">
    <property type="protein sequence ID" value="KHN95410.1"/>
    <property type="molecule type" value="Genomic_DNA"/>
</dbReference>